<dbReference type="InterPro" id="IPR014290">
    <property type="entry name" value="SUF_FeS_clus_asmbl_reg"/>
</dbReference>
<dbReference type="InterPro" id="IPR036388">
    <property type="entry name" value="WH-like_DNA-bd_sf"/>
</dbReference>
<dbReference type="PANTHER" id="PTHR33221">
    <property type="entry name" value="WINGED HELIX-TURN-HELIX TRANSCRIPTIONAL REGULATOR, RRF2 FAMILY"/>
    <property type="match status" value="1"/>
</dbReference>
<keyword evidence="2" id="KW-1185">Reference proteome</keyword>
<dbReference type="GO" id="GO:0005829">
    <property type="term" value="C:cytosol"/>
    <property type="evidence" value="ECO:0007669"/>
    <property type="project" value="TreeGrafter"/>
</dbReference>
<gene>
    <name evidence="1" type="ORF">BA177_10570</name>
</gene>
<organism evidence="1 2">
    <name type="scientific">Woeseia oceani</name>
    <dbReference type="NCBI Taxonomy" id="1548547"/>
    <lineage>
        <taxon>Bacteria</taxon>
        <taxon>Pseudomonadati</taxon>
        <taxon>Pseudomonadota</taxon>
        <taxon>Gammaproteobacteria</taxon>
        <taxon>Woeseiales</taxon>
        <taxon>Woeseiaceae</taxon>
        <taxon>Woeseia</taxon>
    </lineage>
</organism>
<dbReference type="Proteomes" id="UP000092695">
    <property type="component" value="Chromosome"/>
</dbReference>
<dbReference type="Pfam" id="PF02082">
    <property type="entry name" value="Rrf2"/>
    <property type="match status" value="1"/>
</dbReference>
<dbReference type="EMBL" id="CP016268">
    <property type="protein sequence ID" value="ANO51586.1"/>
    <property type="molecule type" value="Genomic_DNA"/>
</dbReference>
<evidence type="ECO:0000313" key="1">
    <source>
        <dbReference type="EMBL" id="ANO51586.1"/>
    </source>
</evidence>
<protein>
    <submittedName>
        <fullName evidence="1">SUF system Fe-S cluster assembly regulator</fullName>
    </submittedName>
</protein>
<dbReference type="InterPro" id="IPR036390">
    <property type="entry name" value="WH_DNA-bd_sf"/>
</dbReference>
<dbReference type="GO" id="GO:0003700">
    <property type="term" value="F:DNA-binding transcription factor activity"/>
    <property type="evidence" value="ECO:0007669"/>
    <property type="project" value="TreeGrafter"/>
</dbReference>
<evidence type="ECO:0000313" key="2">
    <source>
        <dbReference type="Proteomes" id="UP000092695"/>
    </source>
</evidence>
<dbReference type="OrthoDB" id="9808360at2"/>
<dbReference type="InterPro" id="IPR000944">
    <property type="entry name" value="Tscrpt_reg_Rrf2"/>
</dbReference>
<dbReference type="NCBIfam" id="TIGR02944">
    <property type="entry name" value="suf_reg_Xantho"/>
    <property type="match status" value="1"/>
</dbReference>
<reference evidence="1 2" key="1">
    <citation type="submission" date="2016-06" db="EMBL/GenBank/DDBJ databases">
        <title>Complete genome sequence of a deep-branching marine Gamma Proteobacterium Woeseia oceani type strain XK5.</title>
        <authorList>
            <person name="Mu D."/>
            <person name="Du Z."/>
        </authorList>
    </citation>
    <scope>NUCLEOTIDE SEQUENCE [LARGE SCALE GENOMIC DNA]</scope>
    <source>
        <strain evidence="1 2">XK5</strain>
    </source>
</reference>
<accession>A0A193LGJ5</accession>
<dbReference type="KEGG" id="woc:BA177_10570"/>
<dbReference type="STRING" id="1548547.BA177_10570"/>
<dbReference type="PROSITE" id="PS51197">
    <property type="entry name" value="HTH_RRF2_2"/>
    <property type="match status" value="1"/>
</dbReference>
<dbReference type="SUPFAM" id="SSF46785">
    <property type="entry name" value="Winged helix' DNA-binding domain"/>
    <property type="match status" value="1"/>
</dbReference>
<dbReference type="NCBIfam" id="TIGR00738">
    <property type="entry name" value="rrf2_super"/>
    <property type="match status" value="1"/>
</dbReference>
<proteinExistence type="predicted"/>
<dbReference type="AlphaFoldDB" id="A0A193LGJ5"/>
<dbReference type="PANTHER" id="PTHR33221:SF2">
    <property type="entry name" value="TRANSCRIPTIONAL REGULATOR"/>
    <property type="match status" value="1"/>
</dbReference>
<sequence>MLRISKLTDYGTVVLGHLAHSETALVSSADIAAATGLGLATVSKILKSLNKAELVVSSRGAQGGYRLAREPGSISAADVIDALEGPVSITECSGHESHCELEAVCSVGGAWQRVNVAIRRALDDISLADLVRANAPLPQFKFAGMPVNVERKEK</sequence>
<dbReference type="RefSeq" id="WP_068616072.1">
    <property type="nucleotide sequence ID" value="NZ_CP016268.1"/>
</dbReference>
<name>A0A193LGJ5_9GAMM</name>
<dbReference type="Gene3D" id="1.10.10.10">
    <property type="entry name" value="Winged helix-like DNA-binding domain superfamily/Winged helix DNA-binding domain"/>
    <property type="match status" value="1"/>
</dbReference>